<dbReference type="OrthoDB" id="3692636at2"/>
<feature type="compositionally biased region" description="Low complexity" evidence="1">
    <location>
        <begin position="540"/>
        <end position="560"/>
    </location>
</feature>
<feature type="compositionally biased region" description="Gly residues" evidence="1">
    <location>
        <begin position="301"/>
        <end position="329"/>
    </location>
</feature>
<evidence type="ECO:0000313" key="2">
    <source>
        <dbReference type="EMBL" id="RZS37125.1"/>
    </source>
</evidence>
<feature type="compositionally biased region" description="Gly residues" evidence="1">
    <location>
        <begin position="600"/>
        <end position="627"/>
    </location>
</feature>
<comment type="caution">
    <text evidence="2">The sequence shown here is derived from an EMBL/GenBank/DDBJ whole genome shotgun (WGS) entry which is preliminary data.</text>
</comment>
<evidence type="ECO:0000313" key="3">
    <source>
        <dbReference type="Proteomes" id="UP000294257"/>
    </source>
</evidence>
<dbReference type="AlphaFoldDB" id="A0A4Q7KKV5"/>
<feature type="compositionally biased region" description="Low complexity" evidence="1">
    <location>
        <begin position="422"/>
        <end position="436"/>
    </location>
</feature>
<sequence>MQFELPVATAVINNRLAKAVPRDECWDLIGPPLDPAIKAITAFGEKFEFKLSPTPIVKRQEIERLFWGKLSHEADRLDGLAAAIENISLVTKKGKDQLADKWKGKSYDAFTGNVGRLEQVLNEYVRAVKITAQGLRQTVEAIKKLYGDYRTVSLQILNFHGFSPPHEWWKMSGANDADYFSARCVSHGKARNHASGDFSCYYGQNSLRDMLNGKFVNQALRDKVAGWDCVKNEGEATSQYTYLVRTAEEEKSAIERKINQWYVTTDNLVKDVRALYRAALDNLAALAQRNVFQSLSTQAGPPGGGGVPQGGTGVGGTKVQGIPGVGSGSVGSASIPKPIPPMQQVSPVPTPGPVQVPPIETPPRPIVDRPPVAAPPETVTIQDGDRTIKVDSPTGQGIVKISIAEGTGPPKTYDLDFGAGAGSPATGTPGTPVSGAIGMPPGGSPDQARESNQRPGAGQGVPPQPGSPLAGAIPAGEDGKVVVKDGPLTLTAERPPGTPDQVKITVNDGSGPPTTYNLDYADAAGATVDRQPGAPQPGVATGAQPPDPAGAQQQTTSAQGNVTEGGTGQASVPSAGLPGEAGLASAPDPNNPPHGAAPAGMGGMPMMGGAGPGGGGGGDQDRSGGGQWSTVGDLFAEDDADTYVDSPIGED</sequence>
<keyword evidence="3" id="KW-1185">Reference proteome</keyword>
<dbReference type="Proteomes" id="UP000294257">
    <property type="component" value="Unassembled WGS sequence"/>
</dbReference>
<feature type="region of interest" description="Disordered" evidence="1">
    <location>
        <begin position="297"/>
        <end position="651"/>
    </location>
</feature>
<dbReference type="EMBL" id="SGWQ01000006">
    <property type="protein sequence ID" value="RZS37125.1"/>
    <property type="molecule type" value="Genomic_DNA"/>
</dbReference>
<feature type="compositionally biased region" description="Pro residues" evidence="1">
    <location>
        <begin position="348"/>
        <end position="365"/>
    </location>
</feature>
<name>A0A4Q7KKV5_9PSEU</name>
<gene>
    <name evidence="2" type="ORF">EV193_106363</name>
</gene>
<accession>A0A4Q7KKV5</accession>
<feature type="compositionally biased region" description="Acidic residues" evidence="1">
    <location>
        <begin position="635"/>
        <end position="651"/>
    </location>
</feature>
<dbReference type="RefSeq" id="WP_130345710.1">
    <property type="nucleotide sequence ID" value="NZ_SGWQ01000006.1"/>
</dbReference>
<reference evidence="2 3" key="1">
    <citation type="submission" date="2019-02" db="EMBL/GenBank/DDBJ databases">
        <title>Genomic Encyclopedia of Type Strains, Phase IV (KMG-IV): sequencing the most valuable type-strain genomes for metagenomic binning, comparative biology and taxonomic classification.</title>
        <authorList>
            <person name="Goeker M."/>
        </authorList>
    </citation>
    <scope>NUCLEOTIDE SEQUENCE [LARGE SCALE GENOMIC DNA]</scope>
    <source>
        <strain evidence="2 3">DSM 101727</strain>
    </source>
</reference>
<evidence type="ECO:0000256" key="1">
    <source>
        <dbReference type="SAM" id="MobiDB-lite"/>
    </source>
</evidence>
<organism evidence="2 3">
    <name type="scientific">Herbihabitans rhizosphaerae</name>
    <dbReference type="NCBI Taxonomy" id="1872711"/>
    <lineage>
        <taxon>Bacteria</taxon>
        <taxon>Bacillati</taxon>
        <taxon>Actinomycetota</taxon>
        <taxon>Actinomycetes</taxon>
        <taxon>Pseudonocardiales</taxon>
        <taxon>Pseudonocardiaceae</taxon>
        <taxon>Herbihabitans</taxon>
    </lineage>
</organism>
<protein>
    <submittedName>
        <fullName evidence="2">Uncharacterized protein YukE</fullName>
    </submittedName>
</protein>
<proteinExistence type="predicted"/>